<feature type="region of interest" description="Disordered" evidence="1">
    <location>
        <begin position="1358"/>
        <end position="1381"/>
    </location>
</feature>
<keyword evidence="3" id="KW-1185">Reference proteome</keyword>
<evidence type="ECO:0000313" key="2">
    <source>
        <dbReference type="EMBL" id="EJK72243.1"/>
    </source>
</evidence>
<dbReference type="EMBL" id="AGNL01006138">
    <property type="protein sequence ID" value="EJK72243.1"/>
    <property type="molecule type" value="Genomic_DNA"/>
</dbReference>
<dbReference type="OrthoDB" id="57368at2759"/>
<feature type="region of interest" description="Disordered" evidence="1">
    <location>
        <begin position="411"/>
        <end position="437"/>
    </location>
</feature>
<evidence type="ECO:0000256" key="1">
    <source>
        <dbReference type="SAM" id="MobiDB-lite"/>
    </source>
</evidence>
<feature type="compositionally biased region" description="Low complexity" evidence="1">
    <location>
        <begin position="1521"/>
        <end position="1567"/>
    </location>
</feature>
<feature type="compositionally biased region" description="Low complexity" evidence="1">
    <location>
        <begin position="1450"/>
        <end position="1462"/>
    </location>
</feature>
<name>K0T0V9_THAOC</name>
<feature type="region of interest" description="Disordered" evidence="1">
    <location>
        <begin position="640"/>
        <end position="727"/>
    </location>
</feature>
<feature type="compositionally biased region" description="Basic residues" evidence="1">
    <location>
        <begin position="649"/>
        <end position="670"/>
    </location>
</feature>
<feature type="compositionally biased region" description="Low complexity" evidence="1">
    <location>
        <begin position="1028"/>
        <end position="1038"/>
    </location>
</feature>
<reference evidence="2 3" key="1">
    <citation type="journal article" date="2012" name="Genome Biol.">
        <title>Genome and low-iron response of an oceanic diatom adapted to chronic iron limitation.</title>
        <authorList>
            <person name="Lommer M."/>
            <person name="Specht M."/>
            <person name="Roy A.S."/>
            <person name="Kraemer L."/>
            <person name="Andreson R."/>
            <person name="Gutowska M.A."/>
            <person name="Wolf J."/>
            <person name="Bergner S.V."/>
            <person name="Schilhabel M.B."/>
            <person name="Klostermeier U.C."/>
            <person name="Beiko R.G."/>
            <person name="Rosenstiel P."/>
            <person name="Hippler M."/>
            <person name="Laroche J."/>
        </authorList>
    </citation>
    <scope>NUCLEOTIDE SEQUENCE [LARGE SCALE GENOMIC DNA]</scope>
    <source>
        <strain evidence="2 3">CCMP1005</strain>
    </source>
</reference>
<feature type="region of interest" description="Disordered" evidence="1">
    <location>
        <begin position="586"/>
        <end position="605"/>
    </location>
</feature>
<organism evidence="2 3">
    <name type="scientific">Thalassiosira oceanica</name>
    <name type="common">Marine diatom</name>
    <dbReference type="NCBI Taxonomy" id="159749"/>
    <lineage>
        <taxon>Eukaryota</taxon>
        <taxon>Sar</taxon>
        <taxon>Stramenopiles</taxon>
        <taxon>Ochrophyta</taxon>
        <taxon>Bacillariophyta</taxon>
        <taxon>Coscinodiscophyceae</taxon>
        <taxon>Thalassiosirophycidae</taxon>
        <taxon>Thalassiosirales</taxon>
        <taxon>Thalassiosiraceae</taxon>
        <taxon>Thalassiosira</taxon>
    </lineage>
</organism>
<dbReference type="SUPFAM" id="SSF100895">
    <property type="entry name" value="Kazal-type serine protease inhibitors"/>
    <property type="match status" value="1"/>
</dbReference>
<feature type="region of interest" description="Disordered" evidence="1">
    <location>
        <begin position="1517"/>
        <end position="1567"/>
    </location>
</feature>
<feature type="compositionally biased region" description="Low complexity" evidence="1">
    <location>
        <begin position="1045"/>
        <end position="1089"/>
    </location>
</feature>
<dbReference type="InterPro" id="IPR036058">
    <property type="entry name" value="Kazal_dom_sf"/>
</dbReference>
<dbReference type="Proteomes" id="UP000266841">
    <property type="component" value="Unassembled WGS sequence"/>
</dbReference>
<feature type="region of interest" description="Disordered" evidence="1">
    <location>
        <begin position="1450"/>
        <end position="1478"/>
    </location>
</feature>
<feature type="region of interest" description="Disordered" evidence="1">
    <location>
        <begin position="1016"/>
        <end position="1089"/>
    </location>
</feature>
<feature type="compositionally biased region" description="Basic and acidic residues" evidence="1">
    <location>
        <begin position="236"/>
        <end position="254"/>
    </location>
</feature>
<feature type="region of interest" description="Disordered" evidence="1">
    <location>
        <begin position="229"/>
        <end position="282"/>
    </location>
</feature>
<accession>K0T0V9</accession>
<feature type="compositionally biased region" description="Basic and acidic residues" evidence="1">
    <location>
        <begin position="1366"/>
        <end position="1381"/>
    </location>
</feature>
<gene>
    <name evidence="2" type="ORF">THAOC_06238</name>
</gene>
<comment type="caution">
    <text evidence="2">The sequence shown here is derived from an EMBL/GenBank/DDBJ whole genome shotgun (WGS) entry which is preliminary data.</text>
</comment>
<feature type="compositionally biased region" description="Basic and acidic residues" evidence="1">
    <location>
        <begin position="1016"/>
        <end position="1027"/>
    </location>
</feature>
<proteinExistence type="predicted"/>
<protein>
    <submittedName>
        <fullName evidence="2">Uncharacterized protein</fullName>
    </submittedName>
</protein>
<sequence>AIGSPVYNLLLELMKCQVKHPNLTAVDGQNCKQLEKGYSKCHSAIMGVGNYSGKKNCSEELIDLLKCVNPDIEIERVGDSSSAAPISRPHQTIERTPKLGPLSLYDVYNSGLGEAEEIIYNYLVYICSVWFVGSFRWFLRYEPGLYRCGNHEEAPAYSEARIYREVPHQVQKHYQIQRQSKYVVDRRPLVLGDDSSLYDAERWEVCPDAEFVAKHGDVCRRVGRRLSPVQGGWGSRHGETRYRRERQHPEEAPRGRHAPPCELGERHGPKHAAHHEAAEDPAERKADVRVCGLVRFVAGTLACVVKRLLETRQTWRPKEYEDVHYAFVYTSDDAARKDIRRAPHHRNQGGTEHQRYEATVEGCNVASVVYRRPLAYRPHLAAVPNNEIGHDAAPYRDERAPTALGAKASGRVRTYHPGLEDREQQTRSNASADPPEKQQVEVLEVLHQNAQRERHAVTQAEPLPAHRIGEAPDEAAQEHSTAVPGDEQMGDVALGVSVIRVERILVRSLQPVRTCRQQVGGESARVDAECRPRENLDGEVASDPDRWRCGARAWASGPSCSPPMGPSPTVAAGAEAVALMESTPFASTHHARRRPSLAVARRAWRPPKRSQPAVVFSPRMTLERWRGNLGHHVECAQKLRPVVREKPVKQRLHRARQANSTARRRRHRRPQTAMAGEVEQSGNGRRREEQEDPLAPPSTALPKPAALRLRGTSRSGAATKIKEPNQREGRTRIMYRTTFWLAAALSSVPAEGGRGLRGVRTRRAETPTNPSADVAPAMWYSVEYEAGKRYCRYDSHYPPQFLDGSAAPGMLFDDRDGCCAAHPGACPDKVEATTVGGGEDLVLSSVDPTSVTMPTPEVFGDVTTTDAATTTTTDAPPVPRWYPVDLSGHRTCVYDAEDECCDAFQACQTVRPTSSPTGRPARWFPHTYEDGRHACAHGTFYPDEMAEEPFSDTFLHDTEEACCEGFPAACRHDDVWRWIPNHSGDDCAHVELPPSMLREDHSWIFATREACCEEHPCAPGEKEEDKTATTTEAPATTTEEPEVITDPTELTTEAPETTTMVTTTEAPETTTTTTTTTTEAPTTPDPDATTTAAAENVHCEMGYDPVCGHDGLAYGSGCDAVAFGTGIACPLDAGLDIEAGSPCACPDIGRDYETSAPTPIPTRGAETAAKEPMWYSVEYEAGKRYCRYDAHYPAQFLTMMSRGEDGYLFGTRDGCCAAYPGACTTTTAVTPTTTTAAPGPMWYPVETKKGRKCRYDADYDPAYLTAHATFLFETKDGCCGAFPEACRTSPPIVMPTTFAPTSRPTGLPHGAAHPRHGGTVDCQRGRIGLRLHGPAVEHGDVRPGARDEGRVLRGQLVSRRRRGHDHRGADHDRGPDHDDDCHGEFREIPVTTTAAEQPPMWYPIETDGGSTSCVRDSSYPPSYTSGVLFETRDGCCGAFPAACVTRAPTAQPTTARPTARPTGFPTEQPTPDTAGRWLSNQDGSDCVYMDLPWSMANSDLAFETRDGCCAVNACPGESADTTTEAPATATEAPATTTEEATTAAPMTTTEATTTTSTTTEAATVTPTDEPGLAYPGCFWHFDISPGQQGKCTNSDLPPGVFEAWSGNPMYMFDTADECCRAKFSPDTGCPLGINDVGCTYASETTTTAAPEVAGPTAGPTEVPGADWPGCKWHMDLSDGAYMGCTNSDDFPSAWEGNPGQMFDTAAACCDKWYGGSCKSIEDVGCSYASGGDGETGTTSTEAPAEPGCMWHMSTTVSGKVCTNDQVYPPSWDYNRSQWFFSTSTECCEVRGGCDNVIDDCPDPNAPEEPEDPSYMKIPGPRTIIDFEGGAMAYIDILAESPGWTMSSDHAYAGDSSMTNVVDDESWGTQSDLVLKVDLANPSTITFRAMIDVGQGYETFALFVDGQQRNTYGQRITGADAEPTWLPVTTSLPPGRHVLSMSVVKAPERPESWPRDLKSEGSGSVWVDEIEIFDTL</sequence>
<evidence type="ECO:0000313" key="3">
    <source>
        <dbReference type="Proteomes" id="UP000266841"/>
    </source>
</evidence>
<feature type="non-terminal residue" evidence="2">
    <location>
        <position position="1"/>
    </location>
</feature>